<dbReference type="Proteomes" id="UP000314294">
    <property type="component" value="Unassembled WGS sequence"/>
</dbReference>
<name>A0A4Z2HCH5_9TELE</name>
<reference evidence="1 2" key="1">
    <citation type="submission" date="2019-03" db="EMBL/GenBank/DDBJ databases">
        <title>First draft genome of Liparis tanakae, snailfish: a comprehensive survey of snailfish specific genes.</title>
        <authorList>
            <person name="Kim W."/>
            <person name="Song I."/>
            <person name="Jeong J.-H."/>
            <person name="Kim D."/>
            <person name="Kim S."/>
            <person name="Ryu S."/>
            <person name="Song J.Y."/>
            <person name="Lee S.K."/>
        </authorList>
    </citation>
    <scope>NUCLEOTIDE SEQUENCE [LARGE SCALE GENOMIC DNA]</scope>
    <source>
        <tissue evidence="1">Muscle</tissue>
    </source>
</reference>
<dbReference type="AlphaFoldDB" id="A0A4Z2HCH5"/>
<evidence type="ECO:0000313" key="1">
    <source>
        <dbReference type="EMBL" id="TNN62713.1"/>
    </source>
</evidence>
<evidence type="ECO:0000313" key="2">
    <source>
        <dbReference type="Proteomes" id="UP000314294"/>
    </source>
</evidence>
<organism evidence="1 2">
    <name type="scientific">Liparis tanakae</name>
    <name type="common">Tanaka's snailfish</name>
    <dbReference type="NCBI Taxonomy" id="230148"/>
    <lineage>
        <taxon>Eukaryota</taxon>
        <taxon>Metazoa</taxon>
        <taxon>Chordata</taxon>
        <taxon>Craniata</taxon>
        <taxon>Vertebrata</taxon>
        <taxon>Euteleostomi</taxon>
        <taxon>Actinopterygii</taxon>
        <taxon>Neopterygii</taxon>
        <taxon>Teleostei</taxon>
        <taxon>Neoteleostei</taxon>
        <taxon>Acanthomorphata</taxon>
        <taxon>Eupercaria</taxon>
        <taxon>Perciformes</taxon>
        <taxon>Cottioidei</taxon>
        <taxon>Cottales</taxon>
        <taxon>Liparidae</taxon>
        <taxon>Liparis</taxon>
    </lineage>
</organism>
<dbReference type="EMBL" id="SRLO01000287">
    <property type="protein sequence ID" value="TNN62713.1"/>
    <property type="molecule type" value="Genomic_DNA"/>
</dbReference>
<comment type="caution">
    <text evidence="1">The sequence shown here is derived from an EMBL/GenBank/DDBJ whole genome shotgun (WGS) entry which is preliminary data.</text>
</comment>
<accession>A0A4Z2HCH5</accession>
<protein>
    <submittedName>
        <fullName evidence="1">Uncharacterized protein</fullName>
    </submittedName>
</protein>
<sequence>MDGDRRTTTCPAVYVCDWLHVCDYVSSSTSTSTSTLMQRLTGLVQCSGQAFPTLSITVGIEESESDFSYCIYVSGVCVTTFSLTQQRSLTAMEPSSGGQAAVTKCRPVVTKVTGDS</sequence>
<gene>
    <name evidence="1" type="ORF">EYF80_027055</name>
</gene>
<keyword evidence="2" id="KW-1185">Reference proteome</keyword>
<proteinExistence type="predicted"/>